<keyword evidence="2" id="KW-1133">Transmembrane helix</keyword>
<comment type="catalytic activity">
    <reaction evidence="2">
        <text>a quinone + NADH + 5 H(+)(in) = a quinol + NAD(+) + 4 H(+)(out)</text>
        <dbReference type="Rhea" id="RHEA:57888"/>
        <dbReference type="ChEBI" id="CHEBI:15378"/>
        <dbReference type="ChEBI" id="CHEBI:24646"/>
        <dbReference type="ChEBI" id="CHEBI:57540"/>
        <dbReference type="ChEBI" id="CHEBI:57945"/>
        <dbReference type="ChEBI" id="CHEBI:132124"/>
    </reaction>
</comment>
<comment type="caution">
    <text evidence="2">Lacks conserved residue(s) required for the propagation of feature annotation.</text>
</comment>
<gene>
    <name evidence="3" type="ordered locus">Psta_3146</name>
</gene>
<keyword evidence="2" id="KW-0812">Transmembrane</keyword>
<dbReference type="eggNOG" id="COG0839">
    <property type="taxonomic scope" value="Bacteria"/>
</dbReference>
<dbReference type="Proteomes" id="UP000001887">
    <property type="component" value="Chromosome"/>
</dbReference>
<reference evidence="3 4" key="1">
    <citation type="journal article" date="2009" name="Stand. Genomic Sci.">
        <title>Complete genome sequence of Pirellula staleyi type strain (ATCC 27377).</title>
        <authorList>
            <person name="Clum A."/>
            <person name="Tindall B.J."/>
            <person name="Sikorski J."/>
            <person name="Ivanova N."/>
            <person name="Mavrommatis K."/>
            <person name="Lucas S."/>
            <person name="Glavina del Rio T."/>
            <person name="Nolan M."/>
            <person name="Chen F."/>
            <person name="Tice H."/>
            <person name="Pitluck S."/>
            <person name="Cheng J.F."/>
            <person name="Chertkov O."/>
            <person name="Brettin T."/>
            <person name="Han C."/>
            <person name="Detter J.C."/>
            <person name="Kuske C."/>
            <person name="Bruce D."/>
            <person name="Goodwin L."/>
            <person name="Ovchinikova G."/>
            <person name="Pati A."/>
            <person name="Mikhailova N."/>
            <person name="Chen A."/>
            <person name="Palaniappan K."/>
            <person name="Land M."/>
            <person name="Hauser L."/>
            <person name="Chang Y.J."/>
            <person name="Jeffries C.D."/>
            <person name="Chain P."/>
            <person name="Rohde M."/>
            <person name="Goker M."/>
            <person name="Bristow J."/>
            <person name="Eisen J.A."/>
            <person name="Markowitz V."/>
            <person name="Hugenholtz P."/>
            <person name="Kyrpides N.C."/>
            <person name="Klenk H.P."/>
            <person name="Lapidus A."/>
        </authorList>
    </citation>
    <scope>NUCLEOTIDE SEQUENCE [LARGE SCALE GENOMIC DNA]</scope>
    <source>
        <strain evidence="4">ATCC 27377 / DSM 6068 / ICPB 4128</strain>
    </source>
</reference>
<organism evidence="3 4">
    <name type="scientific">Pirellula staleyi (strain ATCC 27377 / DSM 6068 / ICPB 4128)</name>
    <name type="common">Pirella staleyi</name>
    <dbReference type="NCBI Taxonomy" id="530564"/>
    <lineage>
        <taxon>Bacteria</taxon>
        <taxon>Pseudomonadati</taxon>
        <taxon>Planctomycetota</taxon>
        <taxon>Planctomycetia</taxon>
        <taxon>Pirellulales</taxon>
        <taxon>Pirellulaceae</taxon>
        <taxon>Pirellula</taxon>
    </lineage>
</organism>
<feature type="transmembrane region" description="Helical" evidence="2">
    <location>
        <begin position="313"/>
        <end position="331"/>
    </location>
</feature>
<evidence type="ECO:0000256" key="1">
    <source>
        <dbReference type="ARBA" id="ARBA00005698"/>
    </source>
</evidence>
<feature type="transmembrane region" description="Helical" evidence="2">
    <location>
        <begin position="288"/>
        <end position="306"/>
    </location>
</feature>
<feature type="transmembrane region" description="Helical" evidence="2">
    <location>
        <begin position="113"/>
        <end position="132"/>
    </location>
</feature>
<dbReference type="GO" id="GO:0048038">
    <property type="term" value="F:quinone binding"/>
    <property type="evidence" value="ECO:0007669"/>
    <property type="project" value="UniProtKB-UniRule"/>
</dbReference>
<dbReference type="STRING" id="530564.Psta_3146"/>
<dbReference type="PANTHER" id="PTHR33269:SF17">
    <property type="entry name" value="NADH-UBIQUINONE OXIDOREDUCTASE CHAIN 6"/>
    <property type="match status" value="1"/>
</dbReference>
<proteinExistence type="inferred from homology"/>
<dbReference type="GO" id="GO:0008137">
    <property type="term" value="F:NADH dehydrogenase (ubiquinone) activity"/>
    <property type="evidence" value="ECO:0007669"/>
    <property type="project" value="UniProtKB-UniRule"/>
</dbReference>
<name>D2QWK7_PIRSD</name>
<dbReference type="AlphaFoldDB" id="D2QWK7"/>
<dbReference type="HOGENOM" id="CLU_747741_0_0_0"/>
<keyword evidence="2" id="KW-0874">Quinone</keyword>
<evidence type="ECO:0000313" key="4">
    <source>
        <dbReference type="Proteomes" id="UP000001887"/>
    </source>
</evidence>
<dbReference type="Pfam" id="PF00499">
    <property type="entry name" value="Oxidored_q3"/>
    <property type="match status" value="1"/>
</dbReference>
<dbReference type="GO" id="GO:0005886">
    <property type="term" value="C:plasma membrane"/>
    <property type="evidence" value="ECO:0007669"/>
    <property type="project" value="UniProtKB-SubCell"/>
</dbReference>
<sequence precursor="true">MNLAAQSISSMIPLDSLLLASVNWHSTLFVLFALLACGFAIAVAASSNIVRMAFYLTLSLGATSGLFFLAGAEFVGAMQLMIYVGGTLVLLIFGVMLTAQARFVSMQTSAGEWVLAAVLGSSLLLLLFRSALGVPSWTTPRPDPENVVLADAHTSTEIGTALAGVRVDKLEQANEALIPGMAGYLMPFVVISMHLLVVLIGAGYMARTKRARSKSSYLYSPAHPQASLRKWSFPILGGLASAGLVNAALAVVAFSLASGSVSASADDPSAPAKAIAAVNGIFASSPAWLLPILGLLFALNVLLAIVTYLWQKWGAVGLVVVPVLIGVLLVSGGVVSWVAAAIAVALLAPAAMLVALLCATGKPTAWELME</sequence>
<keyword evidence="4" id="KW-1185">Reference proteome</keyword>
<comment type="function">
    <text evidence="2">NDH-1 shuttles electrons from NADH, via FMN and iron-sulfur (Fe-S) centers, to quinones in the respiratory chain. Couples the redox reaction to proton translocation (for every two electrons transferred, four hydrogen ions are translocated across the cytoplasmic membrane), and thus conserves the redox energy in a proton gradient.</text>
</comment>
<keyword evidence="2" id="KW-0520">NAD</keyword>
<keyword evidence="3" id="KW-0830">Ubiquinone</keyword>
<dbReference type="EC" id="7.1.1.-" evidence="2"/>
<keyword evidence="2" id="KW-1003">Cell membrane</keyword>
<dbReference type="PANTHER" id="PTHR33269">
    <property type="entry name" value="NADH-UBIQUINONE OXIDOREDUCTASE CHAIN 6"/>
    <property type="match status" value="1"/>
</dbReference>
<accession>D2QWK7</accession>
<dbReference type="InterPro" id="IPR001457">
    <property type="entry name" value="NADH_UbQ/plastoQ_OxRdtase_su6"/>
</dbReference>
<dbReference type="Gene3D" id="1.20.120.1200">
    <property type="entry name" value="NADH-ubiquinone/plastoquinone oxidoreductase chain 6, subunit NuoJ"/>
    <property type="match status" value="1"/>
</dbReference>
<feature type="transmembrane region" description="Helical" evidence="2">
    <location>
        <begin position="184"/>
        <end position="206"/>
    </location>
</feature>
<comment type="subcellular location">
    <subcellularLocation>
        <location evidence="2">Cell membrane</location>
        <topology evidence="2">Multi-pass membrane protein</topology>
    </subcellularLocation>
</comment>
<evidence type="ECO:0000313" key="3">
    <source>
        <dbReference type="EMBL" id="ADB17810.1"/>
    </source>
</evidence>
<protein>
    <recommendedName>
        <fullName evidence="2">NADH-quinone oxidoreductase subunit J</fullName>
        <ecNumber evidence="2">7.1.1.-</ecNumber>
    </recommendedName>
</protein>
<feature type="transmembrane region" description="Helical" evidence="2">
    <location>
        <begin position="235"/>
        <end position="257"/>
    </location>
</feature>
<dbReference type="KEGG" id="psl:Psta_3146"/>
<dbReference type="InterPro" id="IPR042106">
    <property type="entry name" value="Nuo/plastoQ_OxRdtase_6_NuoJ"/>
</dbReference>
<feature type="transmembrane region" description="Helical" evidence="2">
    <location>
        <begin position="24"/>
        <end position="45"/>
    </location>
</feature>
<feature type="transmembrane region" description="Helical" evidence="2">
    <location>
        <begin position="52"/>
        <end position="74"/>
    </location>
</feature>
<feature type="transmembrane region" description="Helical" evidence="2">
    <location>
        <begin position="337"/>
        <end position="359"/>
    </location>
</feature>
<keyword evidence="2" id="KW-0472">Membrane</keyword>
<feature type="transmembrane region" description="Helical" evidence="2">
    <location>
        <begin position="80"/>
        <end position="101"/>
    </location>
</feature>
<comment type="similarity">
    <text evidence="1 2">Belongs to the complex I subunit 6 family.</text>
</comment>
<dbReference type="EMBL" id="CP001848">
    <property type="protein sequence ID" value="ADB17810.1"/>
    <property type="molecule type" value="Genomic_DNA"/>
</dbReference>
<evidence type="ECO:0000256" key="2">
    <source>
        <dbReference type="RuleBase" id="RU004429"/>
    </source>
</evidence>